<dbReference type="InParanoid" id="A0A2J7RPA7"/>
<evidence type="ECO:0000256" key="1">
    <source>
        <dbReference type="SAM" id="MobiDB-lite"/>
    </source>
</evidence>
<reference evidence="2 3" key="1">
    <citation type="submission" date="2017-12" db="EMBL/GenBank/DDBJ databases">
        <title>Hemimetabolous genomes reveal molecular basis of termite eusociality.</title>
        <authorList>
            <person name="Harrison M.C."/>
            <person name="Jongepier E."/>
            <person name="Robertson H.M."/>
            <person name="Arning N."/>
            <person name="Bitard-Feildel T."/>
            <person name="Chao H."/>
            <person name="Childers C.P."/>
            <person name="Dinh H."/>
            <person name="Doddapaneni H."/>
            <person name="Dugan S."/>
            <person name="Gowin J."/>
            <person name="Greiner C."/>
            <person name="Han Y."/>
            <person name="Hu H."/>
            <person name="Hughes D.S.T."/>
            <person name="Huylmans A.-K."/>
            <person name="Kemena C."/>
            <person name="Kremer L.P.M."/>
            <person name="Lee S.L."/>
            <person name="Lopez-Ezquerra A."/>
            <person name="Mallet L."/>
            <person name="Monroy-Kuhn J.M."/>
            <person name="Moser A."/>
            <person name="Murali S.C."/>
            <person name="Muzny D.M."/>
            <person name="Otani S."/>
            <person name="Piulachs M.-D."/>
            <person name="Poelchau M."/>
            <person name="Qu J."/>
            <person name="Schaub F."/>
            <person name="Wada-Katsumata A."/>
            <person name="Worley K.C."/>
            <person name="Xie Q."/>
            <person name="Ylla G."/>
            <person name="Poulsen M."/>
            <person name="Gibbs R.A."/>
            <person name="Schal C."/>
            <person name="Richards S."/>
            <person name="Belles X."/>
            <person name="Korb J."/>
            <person name="Bornberg-Bauer E."/>
        </authorList>
    </citation>
    <scope>NUCLEOTIDE SEQUENCE [LARGE SCALE GENOMIC DNA]</scope>
    <source>
        <tissue evidence="2">Whole body</tissue>
    </source>
</reference>
<protein>
    <submittedName>
        <fullName evidence="2">Uncharacterized protein</fullName>
    </submittedName>
</protein>
<gene>
    <name evidence="2" type="ORF">B7P43_G18152</name>
</gene>
<dbReference type="OrthoDB" id="2266637at2759"/>
<feature type="region of interest" description="Disordered" evidence="1">
    <location>
        <begin position="17"/>
        <end position="40"/>
    </location>
</feature>
<feature type="compositionally biased region" description="Acidic residues" evidence="1">
    <location>
        <begin position="20"/>
        <end position="38"/>
    </location>
</feature>
<name>A0A2J7RPA7_9NEOP</name>
<evidence type="ECO:0000313" key="3">
    <source>
        <dbReference type="Proteomes" id="UP000235965"/>
    </source>
</evidence>
<dbReference type="AlphaFoldDB" id="A0A2J7RPA7"/>
<comment type="caution">
    <text evidence="2">The sequence shown here is derived from an EMBL/GenBank/DDBJ whole genome shotgun (WGS) entry which is preliminary data.</text>
</comment>
<sequence length="56" mass="5903">MSWEGLLDTGREFIFHVGGDSDDSSDDSSDSSGCDEEGQACGDDIYVDIASVAPLE</sequence>
<proteinExistence type="predicted"/>
<keyword evidence="3" id="KW-1185">Reference proteome</keyword>
<evidence type="ECO:0000313" key="2">
    <source>
        <dbReference type="EMBL" id="PNF42662.1"/>
    </source>
</evidence>
<accession>A0A2J7RPA7</accession>
<dbReference type="Proteomes" id="UP000235965">
    <property type="component" value="Unassembled WGS sequence"/>
</dbReference>
<organism evidence="2 3">
    <name type="scientific">Cryptotermes secundus</name>
    <dbReference type="NCBI Taxonomy" id="105785"/>
    <lineage>
        <taxon>Eukaryota</taxon>
        <taxon>Metazoa</taxon>
        <taxon>Ecdysozoa</taxon>
        <taxon>Arthropoda</taxon>
        <taxon>Hexapoda</taxon>
        <taxon>Insecta</taxon>
        <taxon>Pterygota</taxon>
        <taxon>Neoptera</taxon>
        <taxon>Polyneoptera</taxon>
        <taxon>Dictyoptera</taxon>
        <taxon>Blattodea</taxon>
        <taxon>Blattoidea</taxon>
        <taxon>Termitoidae</taxon>
        <taxon>Kalotermitidae</taxon>
        <taxon>Cryptotermitinae</taxon>
        <taxon>Cryptotermes</taxon>
    </lineage>
</organism>
<dbReference type="EMBL" id="NEVH01001449">
    <property type="protein sequence ID" value="PNF42662.1"/>
    <property type="molecule type" value="Genomic_DNA"/>
</dbReference>